<keyword evidence="1" id="KW-0694">RNA-binding</keyword>
<feature type="domain" description="RRM" evidence="3">
    <location>
        <begin position="89"/>
        <end position="166"/>
    </location>
</feature>
<dbReference type="Proteomes" id="UP000192758">
    <property type="component" value="Unassembled WGS sequence"/>
</dbReference>
<dbReference type="OrthoDB" id="1923159at2759"/>
<dbReference type="SUPFAM" id="SSF54928">
    <property type="entry name" value="RNA-binding domain, RBD"/>
    <property type="match status" value="1"/>
</dbReference>
<dbReference type="EMBL" id="MNPJ01000010">
    <property type="protein sequence ID" value="OQS55386.1"/>
    <property type="molecule type" value="Genomic_DNA"/>
</dbReference>
<dbReference type="SMART" id="SM00361">
    <property type="entry name" value="RRM_1"/>
    <property type="match status" value="1"/>
</dbReference>
<dbReference type="PANTHER" id="PTHR12603:SF0">
    <property type="entry name" value="CCR4-NOT TRANSCRIPTION COMPLEX SUBUNIT 4"/>
    <property type="match status" value="1"/>
</dbReference>
<evidence type="ECO:0000313" key="5">
    <source>
        <dbReference type="Proteomes" id="UP000192758"/>
    </source>
</evidence>
<evidence type="ECO:0000256" key="2">
    <source>
        <dbReference type="SAM" id="MobiDB-lite"/>
    </source>
</evidence>
<comment type="caution">
    <text evidence="4">The sequence shown here is derived from an EMBL/GenBank/DDBJ whole genome shotgun (WGS) entry which is preliminary data.</text>
</comment>
<dbReference type="GO" id="GO:0004842">
    <property type="term" value="F:ubiquitin-protein transferase activity"/>
    <property type="evidence" value="ECO:0007669"/>
    <property type="project" value="InterPro"/>
</dbReference>
<name>A0A1W0E840_9MICR</name>
<dbReference type="STRING" id="646526.A0A1W0E840"/>
<dbReference type="CDD" id="cd12438">
    <property type="entry name" value="RRM_CNOT4"/>
    <property type="match status" value="1"/>
</dbReference>
<dbReference type="SMART" id="SM00360">
    <property type="entry name" value="RRM"/>
    <property type="match status" value="1"/>
</dbReference>
<dbReference type="AlphaFoldDB" id="A0A1W0E840"/>
<feature type="region of interest" description="Disordered" evidence="2">
    <location>
        <begin position="1"/>
        <end position="30"/>
    </location>
</feature>
<dbReference type="VEuPathDB" id="MicrosporidiaDB:EHP00_1219"/>
<dbReference type="InterPro" id="IPR034261">
    <property type="entry name" value="CNOT4_RRM"/>
</dbReference>
<dbReference type="GO" id="GO:0030014">
    <property type="term" value="C:CCR4-NOT complex"/>
    <property type="evidence" value="ECO:0007669"/>
    <property type="project" value="InterPro"/>
</dbReference>
<dbReference type="InterPro" id="IPR003954">
    <property type="entry name" value="RRM_euk-type"/>
</dbReference>
<gene>
    <name evidence="4" type="primary">CNOT4</name>
    <name evidence="4" type="ORF">EHP00_1219</name>
</gene>
<evidence type="ECO:0000313" key="4">
    <source>
        <dbReference type="EMBL" id="OQS55386.1"/>
    </source>
</evidence>
<dbReference type="InterPro" id="IPR000504">
    <property type="entry name" value="RRM_dom"/>
</dbReference>
<proteinExistence type="predicted"/>
<dbReference type="InterPro" id="IPR035979">
    <property type="entry name" value="RBD_domain_sf"/>
</dbReference>
<dbReference type="PANTHER" id="PTHR12603">
    <property type="entry name" value="CCR4-NOT TRANSCRIPTION COMPLEX RELATED"/>
    <property type="match status" value="1"/>
</dbReference>
<organism evidence="4 5">
    <name type="scientific">Ecytonucleospora hepatopenaei</name>
    <dbReference type="NCBI Taxonomy" id="646526"/>
    <lineage>
        <taxon>Eukaryota</taxon>
        <taxon>Fungi</taxon>
        <taxon>Fungi incertae sedis</taxon>
        <taxon>Microsporidia</taxon>
        <taxon>Enterocytozoonidae</taxon>
        <taxon>Ecytonucleospora</taxon>
    </lineage>
</organism>
<dbReference type="Pfam" id="PF00076">
    <property type="entry name" value="RRM_1"/>
    <property type="match status" value="1"/>
</dbReference>
<evidence type="ECO:0000259" key="3">
    <source>
        <dbReference type="PROSITE" id="PS50102"/>
    </source>
</evidence>
<evidence type="ECO:0000256" key="1">
    <source>
        <dbReference type="PROSITE-ProRule" id="PRU00176"/>
    </source>
</evidence>
<keyword evidence="5" id="KW-1185">Reference proteome</keyword>
<dbReference type="InterPro" id="IPR012677">
    <property type="entry name" value="Nucleotide-bd_a/b_plait_sf"/>
</dbReference>
<reference evidence="4 5" key="1">
    <citation type="journal article" date="2017" name="Environ. Microbiol.">
        <title>Decay of the glycolytic pathway and adaptation to intranuclear parasitism within Enterocytozoonidae microsporidia.</title>
        <authorList>
            <person name="Wiredu Boakye D."/>
            <person name="Jaroenlak P."/>
            <person name="Prachumwat A."/>
            <person name="Williams T.A."/>
            <person name="Bateman K.S."/>
            <person name="Itsathitphaisarn O."/>
            <person name="Sritunyalucksana K."/>
            <person name="Paszkiewicz K.H."/>
            <person name="Moore K.A."/>
            <person name="Stentiford G.D."/>
            <person name="Williams B.A."/>
        </authorList>
    </citation>
    <scope>NUCLEOTIDE SEQUENCE [LARGE SCALE GENOMIC DNA]</scope>
    <source>
        <strain evidence="4 5">TH1</strain>
    </source>
</reference>
<accession>A0A1W0E840</accession>
<dbReference type="PROSITE" id="PS50102">
    <property type="entry name" value="RRM"/>
    <property type="match status" value="1"/>
</dbReference>
<dbReference type="InterPro" id="IPR039780">
    <property type="entry name" value="Mot2"/>
</dbReference>
<dbReference type="GO" id="GO:0003723">
    <property type="term" value="F:RNA binding"/>
    <property type="evidence" value="ECO:0007669"/>
    <property type="project" value="UniProtKB-UniRule"/>
</dbReference>
<dbReference type="Gene3D" id="3.30.70.330">
    <property type="match status" value="1"/>
</dbReference>
<sequence>MKENNDGIISGKYESKSETHQKPFASASDEGISKYGDSNMVKNFSVKTSKTVKELEESNFECRNHNAIVNNNLTKTESELLSIRVIKKNLVYIVGLSPKMTEEMLRRHNFFGQYGKINKVIVNVLKNNSACAYITYFRGEDAENAIRYVDESVYEGRTIRCTFGTTKYCSFFIKNIPCQNHLGNVQGANGTSECMYLHEFKPHQDILTKEELLKSKLHTFKILNQGKEVLGAKMASFRFIEELVQYKKSIDFKKPSKIHFEPYDVLKNKINNKNT</sequence>
<dbReference type="GO" id="GO:0016567">
    <property type="term" value="P:protein ubiquitination"/>
    <property type="evidence" value="ECO:0007669"/>
    <property type="project" value="TreeGrafter"/>
</dbReference>
<protein>
    <submittedName>
        <fullName evidence="4">CNOT4</fullName>
    </submittedName>
</protein>